<dbReference type="Proteomes" id="UP000468766">
    <property type="component" value="Unassembled WGS sequence"/>
</dbReference>
<reference evidence="1 2" key="1">
    <citation type="submission" date="2019-10" db="EMBL/GenBank/DDBJ databases">
        <title>Whole-genome sequence of the extremophile Heliorestis acidaminivorans DSM 24790.</title>
        <authorList>
            <person name="Kyndt J.A."/>
            <person name="Meyer T.E."/>
        </authorList>
    </citation>
    <scope>NUCLEOTIDE SEQUENCE [LARGE SCALE GENOMIC DNA]</scope>
    <source>
        <strain evidence="1 2">DSM 24790</strain>
    </source>
</reference>
<organism evidence="1 2">
    <name type="scientific">Heliorestis acidaminivorans</name>
    <dbReference type="NCBI Taxonomy" id="553427"/>
    <lineage>
        <taxon>Bacteria</taxon>
        <taxon>Bacillati</taxon>
        <taxon>Bacillota</taxon>
        <taxon>Clostridia</taxon>
        <taxon>Eubacteriales</taxon>
        <taxon>Heliobacteriaceae</taxon>
        <taxon>Heliorestis</taxon>
    </lineage>
</organism>
<dbReference type="AlphaFoldDB" id="A0A6I0EV67"/>
<evidence type="ECO:0000313" key="2">
    <source>
        <dbReference type="Proteomes" id="UP000468766"/>
    </source>
</evidence>
<dbReference type="OrthoDB" id="2084241at2"/>
<dbReference type="EMBL" id="WBXO01000001">
    <property type="protein sequence ID" value="KAB2954675.1"/>
    <property type="molecule type" value="Genomic_DNA"/>
</dbReference>
<evidence type="ECO:0000313" key="1">
    <source>
        <dbReference type="EMBL" id="KAB2954675.1"/>
    </source>
</evidence>
<comment type="caution">
    <text evidence="1">The sequence shown here is derived from an EMBL/GenBank/DDBJ whole genome shotgun (WGS) entry which is preliminary data.</text>
</comment>
<accession>A0A6I0EV67</accession>
<sequence length="55" mass="6288">MTNEVGIDFDNFIDGIAKDRSDTEMAEEFGVTPKTIGHLKNHFWRYGINDIQGQD</sequence>
<protein>
    <submittedName>
        <fullName evidence="1">Helix-turn-helix domain-containing protein</fullName>
    </submittedName>
</protein>
<name>A0A6I0EV67_9FIRM</name>
<gene>
    <name evidence="1" type="ORF">F9B85_01160</name>
</gene>
<keyword evidence="2" id="KW-1185">Reference proteome</keyword>
<proteinExistence type="predicted"/>